<keyword evidence="3" id="KW-1185">Reference proteome</keyword>
<sequence>MWRQCYPTCSLFPIAPQHKIGDACLMENTSLSPKPFHFAAAFGAGGLLTLMILCNGTLAAYGSLFFASWVPHLAGSIVALILLMALQPGRATKARPPIWAYLGGVSGGITVMLTSATMNTALALSGTIALGLAGQVLFSLFADMRGLFGLPQRMPSQRDYISLTLIIAGSLVLIFFGGEA</sequence>
<organism evidence="2 3">
    <name type="scientific">Yoonia maritima</name>
    <dbReference type="NCBI Taxonomy" id="1435347"/>
    <lineage>
        <taxon>Bacteria</taxon>
        <taxon>Pseudomonadati</taxon>
        <taxon>Pseudomonadota</taxon>
        <taxon>Alphaproteobacteria</taxon>
        <taxon>Rhodobacterales</taxon>
        <taxon>Paracoccaceae</taxon>
        <taxon>Yoonia</taxon>
    </lineage>
</organism>
<keyword evidence="1" id="KW-1133">Transmembrane helix</keyword>
<evidence type="ECO:0000256" key="1">
    <source>
        <dbReference type="SAM" id="Phobius"/>
    </source>
</evidence>
<dbReference type="AlphaFoldDB" id="A0A2T0W2V8"/>
<proteinExistence type="predicted"/>
<dbReference type="PANTHER" id="PTHR34821">
    <property type="entry name" value="INNER MEMBRANE PROTEIN YDCZ"/>
    <property type="match status" value="1"/>
</dbReference>
<comment type="caution">
    <text evidence="2">The sequence shown here is derived from an EMBL/GenBank/DDBJ whole genome shotgun (WGS) entry which is preliminary data.</text>
</comment>
<protein>
    <submittedName>
        <fullName evidence="2">Transporter family-2 protein</fullName>
    </submittedName>
</protein>
<feature type="transmembrane region" description="Helical" evidence="1">
    <location>
        <begin position="122"/>
        <end position="148"/>
    </location>
</feature>
<feature type="transmembrane region" description="Helical" evidence="1">
    <location>
        <begin position="98"/>
        <end position="116"/>
    </location>
</feature>
<feature type="transmembrane region" description="Helical" evidence="1">
    <location>
        <begin position="36"/>
        <end position="58"/>
    </location>
</feature>
<dbReference type="InterPro" id="IPR006750">
    <property type="entry name" value="YdcZ"/>
</dbReference>
<dbReference type="Proteomes" id="UP000238007">
    <property type="component" value="Unassembled WGS sequence"/>
</dbReference>
<feature type="transmembrane region" description="Helical" evidence="1">
    <location>
        <begin position="160"/>
        <end position="178"/>
    </location>
</feature>
<evidence type="ECO:0000313" key="3">
    <source>
        <dbReference type="Proteomes" id="UP000238007"/>
    </source>
</evidence>
<dbReference type="EMBL" id="PVTP01000002">
    <property type="protein sequence ID" value="PRY79522.1"/>
    <property type="molecule type" value="Genomic_DNA"/>
</dbReference>
<dbReference type="PANTHER" id="PTHR34821:SF2">
    <property type="entry name" value="INNER MEMBRANE PROTEIN YDCZ"/>
    <property type="match status" value="1"/>
</dbReference>
<feature type="transmembrane region" description="Helical" evidence="1">
    <location>
        <begin position="64"/>
        <end position="86"/>
    </location>
</feature>
<keyword evidence="1" id="KW-0812">Transmembrane</keyword>
<reference evidence="2 3" key="1">
    <citation type="submission" date="2018-03" db="EMBL/GenBank/DDBJ databases">
        <title>Genomic Encyclopedia of Archaeal and Bacterial Type Strains, Phase II (KMG-II): from individual species to whole genera.</title>
        <authorList>
            <person name="Goeker M."/>
        </authorList>
    </citation>
    <scope>NUCLEOTIDE SEQUENCE [LARGE SCALE GENOMIC DNA]</scope>
    <source>
        <strain evidence="2 3">DSM 101533</strain>
    </source>
</reference>
<dbReference type="Pfam" id="PF04657">
    <property type="entry name" value="DMT_YdcZ"/>
    <property type="match status" value="1"/>
</dbReference>
<accession>A0A2T0W2V8</accession>
<evidence type="ECO:0000313" key="2">
    <source>
        <dbReference type="EMBL" id="PRY79522.1"/>
    </source>
</evidence>
<dbReference type="GO" id="GO:0005886">
    <property type="term" value="C:plasma membrane"/>
    <property type="evidence" value="ECO:0007669"/>
    <property type="project" value="TreeGrafter"/>
</dbReference>
<keyword evidence="1" id="KW-0472">Membrane</keyword>
<gene>
    <name evidence="2" type="ORF">CLV80_102167</name>
</gene>
<name>A0A2T0W2V8_9RHOB</name>